<dbReference type="InterPro" id="IPR043519">
    <property type="entry name" value="NT_sf"/>
</dbReference>
<dbReference type="Proteomes" id="UP000472269">
    <property type="component" value="Unplaced"/>
</dbReference>
<feature type="region of interest" description="Disordered" evidence="6">
    <location>
        <begin position="478"/>
        <end position="507"/>
    </location>
</feature>
<keyword evidence="9" id="KW-1185">Reference proteome</keyword>
<protein>
    <recommendedName>
        <fullName evidence="7">2'-5'-oligoadenylate synthetase 1 domain-containing protein</fullName>
    </recommendedName>
</protein>
<evidence type="ECO:0000256" key="1">
    <source>
        <dbReference type="ARBA" id="ARBA00009526"/>
    </source>
</evidence>
<dbReference type="CDD" id="cd05400">
    <property type="entry name" value="NT_2-5OAS_ClassI-CCAase"/>
    <property type="match status" value="1"/>
</dbReference>
<dbReference type="GO" id="GO:0051607">
    <property type="term" value="P:defense response to virus"/>
    <property type="evidence" value="ECO:0007669"/>
    <property type="project" value="UniProtKB-KW"/>
</dbReference>
<dbReference type="GO" id="GO:0005524">
    <property type="term" value="F:ATP binding"/>
    <property type="evidence" value="ECO:0007669"/>
    <property type="project" value="UniProtKB-KW"/>
</dbReference>
<feature type="region of interest" description="Disordered" evidence="6">
    <location>
        <begin position="574"/>
        <end position="627"/>
    </location>
</feature>
<evidence type="ECO:0000256" key="2">
    <source>
        <dbReference type="ARBA" id="ARBA00022588"/>
    </source>
</evidence>
<reference evidence="8" key="2">
    <citation type="submission" date="2025-09" db="UniProtKB">
        <authorList>
            <consortium name="Ensembl"/>
        </authorList>
    </citation>
    <scope>IDENTIFICATION</scope>
</reference>
<keyword evidence="4" id="KW-0694">RNA-binding</keyword>
<dbReference type="Ensembl" id="ENSACUT00000010849.1">
    <property type="protein sequence ID" value="ENSACUP00000010164.1"/>
    <property type="gene ID" value="ENSACUG00000006869.1"/>
</dbReference>
<dbReference type="Gene3D" id="1.10.1410.20">
    <property type="entry name" value="2'-5'-oligoadenylate synthetase 1, domain 2"/>
    <property type="match status" value="1"/>
</dbReference>
<dbReference type="SUPFAM" id="SSF81301">
    <property type="entry name" value="Nucleotidyltransferase"/>
    <property type="match status" value="1"/>
</dbReference>
<proteinExistence type="inferred from homology"/>
<dbReference type="FunFam" id="1.10.1410.20:FF:000001">
    <property type="entry name" value="2'-5'-oligoadenylate synthetase 1"/>
    <property type="match status" value="1"/>
</dbReference>
<dbReference type="GO" id="GO:0045071">
    <property type="term" value="P:negative regulation of viral genome replication"/>
    <property type="evidence" value="ECO:0007669"/>
    <property type="project" value="TreeGrafter"/>
</dbReference>
<dbReference type="GO" id="GO:0016020">
    <property type="term" value="C:membrane"/>
    <property type="evidence" value="ECO:0007669"/>
    <property type="project" value="TreeGrafter"/>
</dbReference>
<dbReference type="InterPro" id="IPR018952">
    <property type="entry name" value="2-5-oligoAdlate_synth_1_dom2/C"/>
</dbReference>
<dbReference type="Gene3D" id="3.30.460.10">
    <property type="entry name" value="Beta Polymerase, domain 2"/>
    <property type="match status" value="1"/>
</dbReference>
<sequence length="672" mass="73089">GEGWGETKMVSANELDRWIAKTLEPSPAFRSQVKQTVKQICDFLKEDCFETNIRVHKTVKGGSAGKGTALQNNSDADVVLFLSHFSSYKQQKQERNYILDLIKRRLHVCRETLTFTVTISKPQYRGPSNTPRSVSLTLGSRTSPETIKVDILPAYDALGQVGRDPRPDMEVYVGLLNAGGEPGEFSPCFTELQKKFVKRYPVKLKNLLRLVKHWYKELLKPRYCGADLPPKYALELLTIYAWEEGTGSCNSFVMAEGFRTVLELLCRHREICIYWEMYYSLQHVQIGAHIKNLMIPIILDPADPTGILGKDTRWDLMAQKAAEDLLLLPCVNTARPWDVEVREPVPLGVCGRCHACCLSGADHLQGEPQQGLGEAVLGGVAEVEAGVGALHAAQQDTPLCPHHSLICLHLQHPRGWAVSSARHGPADGICPGRAYLSLGIIQGMLVRPEDSSLQGLGDALQEGGTALHPVELLLGHAAPPGVWGGNTDQPSASGPGRAHPPTPARVPAHLRSRARWGHRCGRPAGGNACGKVMEEQGLRQQGLHPSPCLQTPVPSLGTSPTSWCWAHSGCRRCHPRRSTGPGPGSTRHRPCHRRHSGAGAAGPVPRPSRHRAVAGEGEGMESGAEHPGTVAQGWAEAWQDTGTHPRSPLTRLEESCRLVMGEASCGQSAGKS</sequence>
<evidence type="ECO:0000256" key="4">
    <source>
        <dbReference type="ARBA" id="ARBA00022884"/>
    </source>
</evidence>
<dbReference type="GO" id="GO:0005654">
    <property type="term" value="C:nucleoplasm"/>
    <property type="evidence" value="ECO:0007669"/>
    <property type="project" value="TreeGrafter"/>
</dbReference>
<accession>A0A663ME88</accession>
<keyword evidence="2" id="KW-0399">Innate immunity</keyword>
<evidence type="ECO:0000256" key="3">
    <source>
        <dbReference type="ARBA" id="ARBA00022859"/>
    </source>
</evidence>
<dbReference type="PANTHER" id="PTHR11258:SF7">
    <property type="entry name" value="2'-5'-OLIGOADENYLATE SYNTHASE-LIKE PROTEIN 2"/>
    <property type="match status" value="1"/>
</dbReference>
<dbReference type="GO" id="GO:0005829">
    <property type="term" value="C:cytosol"/>
    <property type="evidence" value="ECO:0007669"/>
    <property type="project" value="TreeGrafter"/>
</dbReference>
<dbReference type="AlphaFoldDB" id="A0A663ME88"/>
<evidence type="ECO:0000256" key="6">
    <source>
        <dbReference type="SAM" id="MobiDB-lite"/>
    </source>
</evidence>
<reference evidence="8" key="1">
    <citation type="submission" date="2025-08" db="UniProtKB">
        <authorList>
            <consortium name="Ensembl"/>
        </authorList>
    </citation>
    <scope>IDENTIFICATION</scope>
</reference>
<dbReference type="GO" id="GO:0045087">
    <property type="term" value="P:innate immune response"/>
    <property type="evidence" value="ECO:0007669"/>
    <property type="project" value="UniProtKB-KW"/>
</dbReference>
<comment type="similarity">
    <text evidence="1">Belongs to the 2-5A synthase family.</text>
</comment>
<keyword evidence="5" id="KW-0051">Antiviral defense</keyword>
<keyword evidence="3" id="KW-0391">Immunity</keyword>
<organism evidence="8 9">
    <name type="scientific">Athene cunicularia</name>
    <name type="common">Burrowing owl</name>
    <name type="synonym">Speotyto cunicularia</name>
    <dbReference type="NCBI Taxonomy" id="194338"/>
    <lineage>
        <taxon>Eukaryota</taxon>
        <taxon>Metazoa</taxon>
        <taxon>Chordata</taxon>
        <taxon>Craniata</taxon>
        <taxon>Vertebrata</taxon>
        <taxon>Euteleostomi</taxon>
        <taxon>Archelosauria</taxon>
        <taxon>Archosauria</taxon>
        <taxon>Dinosauria</taxon>
        <taxon>Saurischia</taxon>
        <taxon>Theropoda</taxon>
        <taxon>Coelurosauria</taxon>
        <taxon>Aves</taxon>
        <taxon>Neognathae</taxon>
        <taxon>Neoaves</taxon>
        <taxon>Telluraves</taxon>
        <taxon>Strigiformes</taxon>
        <taxon>Strigidae</taxon>
        <taxon>Athene</taxon>
    </lineage>
</organism>
<evidence type="ECO:0000313" key="8">
    <source>
        <dbReference type="Ensembl" id="ENSACUP00000010164.1"/>
    </source>
</evidence>
<evidence type="ECO:0000313" key="9">
    <source>
        <dbReference type="Proteomes" id="UP000472269"/>
    </source>
</evidence>
<dbReference type="GO" id="GO:0003725">
    <property type="term" value="F:double-stranded RNA binding"/>
    <property type="evidence" value="ECO:0007669"/>
    <property type="project" value="TreeGrafter"/>
</dbReference>
<name>A0A663ME88_ATHCN</name>
<evidence type="ECO:0000256" key="5">
    <source>
        <dbReference type="ARBA" id="ARBA00023118"/>
    </source>
</evidence>
<dbReference type="InterPro" id="IPR006116">
    <property type="entry name" value="NT_2-5OAS_ClassI-CCAase"/>
</dbReference>
<dbReference type="PANTHER" id="PTHR11258">
    <property type="entry name" value="2-5 OLIGOADENYLATE SYNTHETASE"/>
    <property type="match status" value="1"/>
</dbReference>
<feature type="domain" description="2'-5'-oligoadenylate synthetase 1" evidence="7">
    <location>
        <begin position="166"/>
        <end position="339"/>
    </location>
</feature>
<dbReference type="FunFam" id="3.30.460.10:FF:000007">
    <property type="entry name" value="2'-5'-oligoadenylate synthetase 1"/>
    <property type="match status" value="1"/>
</dbReference>
<dbReference type="SUPFAM" id="SSF81631">
    <property type="entry name" value="PAP/OAS1 substrate-binding domain"/>
    <property type="match status" value="1"/>
</dbReference>
<dbReference type="GO" id="GO:0001730">
    <property type="term" value="F:2'-5'-oligoadenylate synthetase activity"/>
    <property type="evidence" value="ECO:0007669"/>
    <property type="project" value="UniProtKB-EC"/>
</dbReference>
<dbReference type="PROSITE" id="PS50152">
    <property type="entry name" value="25A_SYNTH_3"/>
    <property type="match status" value="1"/>
</dbReference>
<dbReference type="Pfam" id="PF10421">
    <property type="entry name" value="OAS1_C"/>
    <property type="match status" value="1"/>
</dbReference>
<feature type="compositionally biased region" description="Basic residues" evidence="6">
    <location>
        <begin position="586"/>
        <end position="596"/>
    </location>
</feature>
<evidence type="ECO:0000259" key="7">
    <source>
        <dbReference type="Pfam" id="PF10421"/>
    </source>
</evidence>